<dbReference type="EMBL" id="ABLGCN030000025">
    <property type="protein sequence ID" value="EMM7460519.1"/>
    <property type="molecule type" value="Genomic_DNA"/>
</dbReference>
<evidence type="ECO:0000313" key="1">
    <source>
        <dbReference type="EMBL" id="EMM7460519.1"/>
    </source>
</evidence>
<dbReference type="AlphaFoldDB" id="A0AAN4F353"/>
<accession>A0AAN4F353</accession>
<protein>
    <submittedName>
        <fullName evidence="1">Uncharacterized protein</fullName>
    </submittedName>
</protein>
<dbReference type="InterPro" id="IPR038314">
    <property type="entry name" value="T6SS_sf"/>
</dbReference>
<dbReference type="Gene3D" id="1.20.120.1620">
    <property type="match status" value="1"/>
</dbReference>
<dbReference type="Proteomes" id="UP001169574">
    <property type="component" value="Unassembled WGS sequence"/>
</dbReference>
<proteinExistence type="predicted"/>
<name>A0AAN4F353_CITFR</name>
<gene>
    <name evidence="1" type="ORF">P7U51_005119</name>
</gene>
<reference evidence="1" key="1">
    <citation type="submission" date="2024-02" db="EMBL/GenBank/DDBJ databases">
        <authorList>
            <consortium name="Clinical and Environmental Microbiology Branch: Whole genome sequencing antimicrobial resistance pathogens in the healthcare setting"/>
        </authorList>
    </citation>
    <scope>NUCLEOTIDE SEQUENCE</scope>
    <source>
        <strain evidence="1">Whole organism</strain>
    </source>
</reference>
<organism evidence="1 2">
    <name type="scientific">Citrobacter freundii</name>
    <dbReference type="NCBI Taxonomy" id="546"/>
    <lineage>
        <taxon>Bacteria</taxon>
        <taxon>Pseudomonadati</taxon>
        <taxon>Pseudomonadota</taxon>
        <taxon>Gammaproteobacteria</taxon>
        <taxon>Enterobacterales</taxon>
        <taxon>Enterobacteriaceae</taxon>
        <taxon>Citrobacter</taxon>
        <taxon>Citrobacter freundii complex</taxon>
    </lineage>
</organism>
<evidence type="ECO:0000313" key="2">
    <source>
        <dbReference type="Proteomes" id="UP001169574"/>
    </source>
</evidence>
<sequence>MGMDFNKLPLKDYTMGFIDIEKGLAFSSDKNNALDIFIKSKTDNFYKTRQTEGDLAQLNMVIYDCVDFYHSRELDAFLNSLISKKTK</sequence>
<comment type="caution">
    <text evidence="1">The sequence shown here is derived from an EMBL/GenBank/DDBJ whole genome shotgun (WGS) entry which is preliminary data.</text>
</comment>